<keyword evidence="3" id="KW-1185">Reference proteome</keyword>
<organism evidence="2 3">
    <name type="scientific">Bacillus thermotolerans</name>
    <name type="common">Quasibacillus thermotolerans</name>
    <dbReference type="NCBI Taxonomy" id="1221996"/>
    <lineage>
        <taxon>Bacteria</taxon>
        <taxon>Bacillati</taxon>
        <taxon>Bacillota</taxon>
        <taxon>Bacilli</taxon>
        <taxon>Bacillales</taxon>
        <taxon>Bacillaceae</taxon>
        <taxon>Bacillus</taxon>
    </lineage>
</organism>
<feature type="domain" description="DUF3967" evidence="1">
    <location>
        <begin position="1"/>
        <end position="17"/>
    </location>
</feature>
<evidence type="ECO:0000259" key="1">
    <source>
        <dbReference type="Pfam" id="PF13152"/>
    </source>
</evidence>
<protein>
    <recommendedName>
        <fullName evidence="1">DUF3967 domain-containing protein</fullName>
    </recommendedName>
</protein>
<accession>A0A0F5IAS5</accession>
<proteinExistence type="predicted"/>
<dbReference type="Proteomes" id="UP000031563">
    <property type="component" value="Unassembled WGS sequence"/>
</dbReference>
<evidence type="ECO:0000313" key="2">
    <source>
        <dbReference type="EMBL" id="KKB42533.1"/>
    </source>
</evidence>
<dbReference type="Pfam" id="PF13152">
    <property type="entry name" value="DUF3967"/>
    <property type="match status" value="1"/>
</dbReference>
<comment type="caution">
    <text evidence="2">The sequence shown here is derived from an EMBL/GenBank/DDBJ whole genome shotgun (WGS) entry which is preliminary data.</text>
</comment>
<sequence length="64" mass="7375">MRVLNELQETKRQIAATAGRKDQYISLNAFDVNWKEKEFSIAISKAAATFNYDYDSRNNQGKCI</sequence>
<dbReference type="InterPro" id="IPR025052">
    <property type="entry name" value="DUF3967"/>
</dbReference>
<dbReference type="AlphaFoldDB" id="A0A0F5IAS5"/>
<reference evidence="2" key="1">
    <citation type="submission" date="2015-02" db="EMBL/GenBank/DDBJ databases">
        <title>Genome Assembly of Bacillaceae bacterium MTCC 8252.</title>
        <authorList>
            <person name="Verma A."/>
            <person name="Khatri I."/>
            <person name="Mual P."/>
            <person name="Subramanian S."/>
            <person name="Krishnamurthi S."/>
        </authorList>
    </citation>
    <scope>NUCLEOTIDE SEQUENCE [LARGE SCALE GENOMIC DNA]</scope>
    <source>
        <strain evidence="2">MTCC 8252</strain>
    </source>
</reference>
<name>A0A0F5IAS5_BACTR</name>
<gene>
    <name evidence="2" type="ORF">QY95_00382</name>
</gene>
<evidence type="ECO:0000313" key="3">
    <source>
        <dbReference type="Proteomes" id="UP000031563"/>
    </source>
</evidence>
<dbReference type="EMBL" id="JWIR02000012">
    <property type="protein sequence ID" value="KKB42533.1"/>
    <property type="molecule type" value="Genomic_DNA"/>
</dbReference>